<dbReference type="GO" id="GO:0009252">
    <property type="term" value="P:peptidoglycan biosynthetic process"/>
    <property type="evidence" value="ECO:0007669"/>
    <property type="project" value="UniProtKB-UniRule"/>
</dbReference>
<feature type="domain" description="Mur ligase C-terminal" evidence="9">
    <location>
        <begin position="301"/>
        <end position="412"/>
    </location>
</feature>
<keyword evidence="12" id="KW-1185">Reference proteome</keyword>
<proteinExistence type="inferred from homology"/>
<comment type="subcellular location">
    <subcellularLocation>
        <location evidence="1 7 8">Cytoplasm</location>
    </subcellularLocation>
</comment>
<dbReference type="PANTHER" id="PTHR43692:SF1">
    <property type="entry name" value="UDP-N-ACETYLMURAMOYLALANINE--D-GLUTAMATE LIGASE"/>
    <property type="match status" value="1"/>
</dbReference>
<dbReference type="Pfam" id="PF08245">
    <property type="entry name" value="Mur_ligase_M"/>
    <property type="match status" value="1"/>
</dbReference>
<dbReference type="Gene3D" id="3.40.50.720">
    <property type="entry name" value="NAD(P)-binding Rossmann-like Domain"/>
    <property type="match status" value="1"/>
</dbReference>
<name>A0AA37TUU7_9GAMM</name>
<evidence type="ECO:0000256" key="8">
    <source>
        <dbReference type="RuleBase" id="RU003664"/>
    </source>
</evidence>
<evidence type="ECO:0000256" key="6">
    <source>
        <dbReference type="ARBA" id="ARBA00022840"/>
    </source>
</evidence>
<evidence type="ECO:0000313" key="12">
    <source>
        <dbReference type="Proteomes" id="UP001157439"/>
    </source>
</evidence>
<dbReference type="AlphaFoldDB" id="A0AA37TUU7"/>
<sequence>MAETKHTHWVVGLGATGLSVVRYLCGLGITPGVCDSRMSPPGAAKLAEEFPQVELICGHFPAQRLAQAQQLIVSPGIAVASEAIATAAASGVEIVGDIELFARAVKAQDAKVIGITGSNGKSTVTSLLGEVLSKAGIAAEIGGNIGTPALNLLSAHAQVYVLELSSFQLETTTSLDCTAATILNVTEDHLDRYPDYAAYLAAKRRLYQQTRCIVANQDDPQTWGDGAIEELRFSVQQESDWYLQHGHMMAAGESIGKVDELQLIGRHNYANALAVLALAQSVGVSIQDALKTIKQYPGLAHRCQTVAIEEGIRYVNDSKATNVGATVAALDGLTDYPGNIYLIAGGDAKQADLTPLAKAFQGVKQVLAFGKDAELLVRLSENCQRVEDLDAAMAQAKLSAHSGDLILLSPACASLDMYPNFMARGDHFCQLVRGANG</sequence>
<dbReference type="SUPFAM" id="SSF53244">
    <property type="entry name" value="MurD-like peptide ligases, peptide-binding domain"/>
    <property type="match status" value="1"/>
</dbReference>
<comment type="similarity">
    <text evidence="7">Belongs to the MurCDEF family.</text>
</comment>
<keyword evidence="7 8" id="KW-0133">Cell shape</keyword>
<comment type="pathway">
    <text evidence="2 7 8">Cell wall biogenesis; peptidoglycan biosynthesis.</text>
</comment>
<keyword evidence="4 7" id="KW-0436">Ligase</keyword>
<keyword evidence="7 8" id="KW-0961">Cell wall biogenesis/degradation</keyword>
<dbReference type="GO" id="GO:0008764">
    <property type="term" value="F:UDP-N-acetylmuramoylalanine-D-glutamate ligase activity"/>
    <property type="evidence" value="ECO:0007669"/>
    <property type="project" value="UniProtKB-UniRule"/>
</dbReference>
<evidence type="ECO:0000256" key="1">
    <source>
        <dbReference type="ARBA" id="ARBA00004496"/>
    </source>
</evidence>
<keyword evidence="5 7" id="KW-0547">Nucleotide-binding</keyword>
<evidence type="ECO:0000256" key="3">
    <source>
        <dbReference type="ARBA" id="ARBA00022490"/>
    </source>
</evidence>
<dbReference type="HAMAP" id="MF_00639">
    <property type="entry name" value="MurD"/>
    <property type="match status" value="1"/>
</dbReference>
<organism evidence="11 12">
    <name type="scientific">Paraferrimonas haliotis</name>
    <dbReference type="NCBI Taxonomy" id="2013866"/>
    <lineage>
        <taxon>Bacteria</taxon>
        <taxon>Pseudomonadati</taxon>
        <taxon>Pseudomonadota</taxon>
        <taxon>Gammaproteobacteria</taxon>
        <taxon>Alteromonadales</taxon>
        <taxon>Ferrimonadaceae</taxon>
        <taxon>Paraferrimonas</taxon>
    </lineage>
</organism>
<dbReference type="GO" id="GO:0071555">
    <property type="term" value="P:cell wall organization"/>
    <property type="evidence" value="ECO:0007669"/>
    <property type="project" value="UniProtKB-KW"/>
</dbReference>
<dbReference type="InterPro" id="IPR013221">
    <property type="entry name" value="Mur_ligase_cen"/>
</dbReference>
<dbReference type="Gene3D" id="3.40.1190.10">
    <property type="entry name" value="Mur-like, catalytic domain"/>
    <property type="match status" value="1"/>
</dbReference>
<reference evidence="11 12" key="1">
    <citation type="journal article" date="2014" name="Int. J. Syst. Evol. Microbiol.">
        <title>Complete genome sequence of Corynebacterium casei LMG S-19264T (=DSM 44701T), isolated from a smear-ripened cheese.</title>
        <authorList>
            <consortium name="US DOE Joint Genome Institute (JGI-PGF)"/>
            <person name="Walter F."/>
            <person name="Albersmeier A."/>
            <person name="Kalinowski J."/>
            <person name="Ruckert C."/>
        </authorList>
    </citation>
    <scope>NUCLEOTIDE SEQUENCE [LARGE SCALE GENOMIC DNA]</scope>
    <source>
        <strain evidence="11 12">NBRC 112785</strain>
    </source>
</reference>
<keyword evidence="7 8" id="KW-0132">Cell division</keyword>
<evidence type="ECO:0000256" key="4">
    <source>
        <dbReference type="ARBA" id="ARBA00022598"/>
    </source>
</evidence>
<dbReference type="GO" id="GO:0005524">
    <property type="term" value="F:ATP binding"/>
    <property type="evidence" value="ECO:0007669"/>
    <property type="project" value="UniProtKB-UniRule"/>
</dbReference>
<evidence type="ECO:0000259" key="9">
    <source>
        <dbReference type="Pfam" id="PF02875"/>
    </source>
</evidence>
<gene>
    <name evidence="7 11" type="primary">murD</name>
    <name evidence="11" type="ORF">GCM10007894_01730</name>
</gene>
<evidence type="ECO:0000256" key="5">
    <source>
        <dbReference type="ARBA" id="ARBA00022741"/>
    </source>
</evidence>
<evidence type="ECO:0000313" key="11">
    <source>
        <dbReference type="EMBL" id="GLS82196.1"/>
    </source>
</evidence>
<dbReference type="PANTHER" id="PTHR43692">
    <property type="entry name" value="UDP-N-ACETYLMURAMOYLALANINE--D-GLUTAMATE LIGASE"/>
    <property type="match status" value="1"/>
</dbReference>
<feature type="binding site" evidence="7">
    <location>
        <begin position="117"/>
        <end position="123"/>
    </location>
    <ligand>
        <name>ATP</name>
        <dbReference type="ChEBI" id="CHEBI:30616"/>
    </ligand>
</feature>
<dbReference type="Proteomes" id="UP001157439">
    <property type="component" value="Unassembled WGS sequence"/>
</dbReference>
<feature type="domain" description="Mur ligase central" evidence="10">
    <location>
        <begin position="115"/>
        <end position="279"/>
    </location>
</feature>
<dbReference type="InterPro" id="IPR004101">
    <property type="entry name" value="Mur_ligase_C"/>
</dbReference>
<dbReference type="Pfam" id="PF02875">
    <property type="entry name" value="Mur_ligase_C"/>
    <property type="match status" value="1"/>
</dbReference>
<evidence type="ECO:0000259" key="10">
    <source>
        <dbReference type="Pfam" id="PF08245"/>
    </source>
</evidence>
<dbReference type="GO" id="GO:0005737">
    <property type="term" value="C:cytoplasm"/>
    <property type="evidence" value="ECO:0007669"/>
    <property type="project" value="UniProtKB-SubCell"/>
</dbReference>
<keyword evidence="7 8" id="KW-0573">Peptidoglycan synthesis</keyword>
<dbReference type="SUPFAM" id="SSF53623">
    <property type="entry name" value="MurD-like peptide ligases, catalytic domain"/>
    <property type="match status" value="1"/>
</dbReference>
<evidence type="ECO:0000256" key="2">
    <source>
        <dbReference type="ARBA" id="ARBA00004752"/>
    </source>
</evidence>
<dbReference type="EMBL" id="BSPO01000001">
    <property type="protein sequence ID" value="GLS82196.1"/>
    <property type="molecule type" value="Genomic_DNA"/>
</dbReference>
<dbReference type="RefSeq" id="WP_095500138.1">
    <property type="nucleotide sequence ID" value="NZ_BSPO01000001.1"/>
</dbReference>
<dbReference type="GO" id="GO:0051301">
    <property type="term" value="P:cell division"/>
    <property type="evidence" value="ECO:0007669"/>
    <property type="project" value="UniProtKB-KW"/>
</dbReference>
<dbReference type="EC" id="6.3.2.9" evidence="7 8"/>
<dbReference type="SUPFAM" id="SSF51984">
    <property type="entry name" value="MurCD N-terminal domain"/>
    <property type="match status" value="1"/>
</dbReference>
<dbReference type="Gene3D" id="3.90.190.20">
    <property type="entry name" value="Mur ligase, C-terminal domain"/>
    <property type="match status" value="1"/>
</dbReference>
<dbReference type="InterPro" id="IPR005762">
    <property type="entry name" value="MurD"/>
</dbReference>
<protein>
    <recommendedName>
        <fullName evidence="7 8">UDP-N-acetylmuramoylalanine--D-glutamate ligase</fullName>
        <ecNumber evidence="7 8">6.3.2.9</ecNumber>
    </recommendedName>
    <alternativeName>
        <fullName evidence="7">D-glutamic acid-adding enzyme</fullName>
    </alternativeName>
    <alternativeName>
        <fullName evidence="7">UDP-N-acetylmuramoyl-L-alanyl-D-glutamate synthetase</fullName>
    </alternativeName>
</protein>
<dbReference type="Pfam" id="PF21799">
    <property type="entry name" value="MurD-like_N"/>
    <property type="match status" value="1"/>
</dbReference>
<keyword evidence="7 8" id="KW-0131">Cell cycle</keyword>
<evidence type="ECO:0000256" key="7">
    <source>
        <dbReference type="HAMAP-Rule" id="MF_00639"/>
    </source>
</evidence>
<comment type="caution">
    <text evidence="11">The sequence shown here is derived from an EMBL/GenBank/DDBJ whole genome shotgun (WGS) entry which is preliminary data.</text>
</comment>
<dbReference type="NCBIfam" id="TIGR01087">
    <property type="entry name" value="murD"/>
    <property type="match status" value="1"/>
</dbReference>
<comment type="function">
    <text evidence="7 8">Cell wall formation. Catalyzes the addition of glutamate to the nucleotide precursor UDP-N-acetylmuramoyl-L-alanine (UMA).</text>
</comment>
<dbReference type="InterPro" id="IPR036615">
    <property type="entry name" value="Mur_ligase_C_dom_sf"/>
</dbReference>
<keyword evidence="3 7" id="KW-0963">Cytoplasm</keyword>
<comment type="catalytic activity">
    <reaction evidence="7 8">
        <text>UDP-N-acetyl-alpha-D-muramoyl-L-alanine + D-glutamate + ATP = UDP-N-acetyl-alpha-D-muramoyl-L-alanyl-D-glutamate + ADP + phosphate + H(+)</text>
        <dbReference type="Rhea" id="RHEA:16429"/>
        <dbReference type="ChEBI" id="CHEBI:15378"/>
        <dbReference type="ChEBI" id="CHEBI:29986"/>
        <dbReference type="ChEBI" id="CHEBI:30616"/>
        <dbReference type="ChEBI" id="CHEBI:43474"/>
        <dbReference type="ChEBI" id="CHEBI:83898"/>
        <dbReference type="ChEBI" id="CHEBI:83900"/>
        <dbReference type="ChEBI" id="CHEBI:456216"/>
        <dbReference type="EC" id="6.3.2.9"/>
    </reaction>
</comment>
<keyword evidence="6 7" id="KW-0067">ATP-binding</keyword>
<accession>A0AA37TUU7</accession>
<dbReference type="InterPro" id="IPR036565">
    <property type="entry name" value="Mur-like_cat_sf"/>
</dbReference>
<dbReference type="GO" id="GO:0008360">
    <property type="term" value="P:regulation of cell shape"/>
    <property type="evidence" value="ECO:0007669"/>
    <property type="project" value="UniProtKB-KW"/>
</dbReference>